<dbReference type="Pfam" id="PF04413">
    <property type="entry name" value="Glycos_transf_N"/>
    <property type="match status" value="1"/>
</dbReference>
<proteinExistence type="inferred from homology"/>
<evidence type="ECO:0000313" key="10">
    <source>
        <dbReference type="EMBL" id="SEL29356.1"/>
    </source>
</evidence>
<dbReference type="OrthoDB" id="9789797at2"/>
<evidence type="ECO:0000259" key="9">
    <source>
        <dbReference type="Pfam" id="PF04413"/>
    </source>
</evidence>
<dbReference type="GO" id="GO:0009244">
    <property type="term" value="P:lipopolysaccharide core region biosynthetic process"/>
    <property type="evidence" value="ECO:0007669"/>
    <property type="project" value="UniProtKB-UniRule"/>
</dbReference>
<evidence type="ECO:0000256" key="5">
    <source>
        <dbReference type="ARBA" id="ARBA00022679"/>
    </source>
</evidence>
<accession>A0A1H7P158</accession>
<dbReference type="EC" id="2.4.99.12" evidence="3 8"/>
<comment type="function">
    <text evidence="1 8">Involved in lipopolysaccharide (LPS) biosynthesis. Catalyzes the transfer of 3-deoxy-D-manno-octulosonate (Kdo) residue(s) from CMP-Kdo to lipid IV(A), the tetraacyldisaccharide-1,4'-bisphosphate precursor of lipid A.</text>
</comment>
<feature type="domain" description="3-deoxy-D-manno-octulosonic-acid transferase N-terminal" evidence="9">
    <location>
        <begin position="19"/>
        <end position="186"/>
    </location>
</feature>
<evidence type="ECO:0000256" key="7">
    <source>
        <dbReference type="ARBA" id="ARBA00049183"/>
    </source>
</evidence>
<dbReference type="UniPathway" id="UPA00958"/>
<keyword evidence="8" id="KW-0448">Lipopolysaccharide biosynthesis</keyword>
<evidence type="ECO:0000313" key="11">
    <source>
        <dbReference type="Proteomes" id="UP000199582"/>
    </source>
</evidence>
<dbReference type="SUPFAM" id="SSF53756">
    <property type="entry name" value="UDP-Glycosyltransferase/glycogen phosphorylase"/>
    <property type="match status" value="1"/>
</dbReference>
<protein>
    <recommendedName>
        <fullName evidence="4 8">3-deoxy-D-manno-octulosonic acid transferase</fullName>
        <shortName evidence="8">Kdo transferase</shortName>
        <ecNumber evidence="3 8">2.4.99.12</ecNumber>
    </recommendedName>
    <alternativeName>
        <fullName evidence="6 8">Lipid IV(A) 3-deoxy-D-manno-octulosonic acid transferase</fullName>
    </alternativeName>
</protein>
<dbReference type="RefSeq" id="WP_093035082.1">
    <property type="nucleotide sequence ID" value="NZ_FOAG01000004.1"/>
</dbReference>
<dbReference type="AlphaFoldDB" id="A0A1H7P158"/>
<keyword evidence="8" id="KW-0472">Membrane</keyword>
<dbReference type="STRING" id="1287727.SAMN05443999_104282"/>
<comment type="pathway">
    <text evidence="2 8">Bacterial outer membrane biogenesis; LPS core biosynthesis.</text>
</comment>
<dbReference type="GO" id="GO:0005886">
    <property type="term" value="C:plasma membrane"/>
    <property type="evidence" value="ECO:0007669"/>
    <property type="project" value="UniProtKB-SubCell"/>
</dbReference>
<reference evidence="10 11" key="1">
    <citation type="submission" date="2016-10" db="EMBL/GenBank/DDBJ databases">
        <authorList>
            <person name="de Groot N.N."/>
        </authorList>
    </citation>
    <scope>NUCLEOTIDE SEQUENCE [LARGE SCALE GENOMIC DNA]</scope>
    <source>
        <strain evidence="10 11">DSM 100674</strain>
    </source>
</reference>
<dbReference type="GO" id="GO:0043842">
    <property type="term" value="F:Kdo transferase activity"/>
    <property type="evidence" value="ECO:0007669"/>
    <property type="project" value="UniProtKB-EC"/>
</dbReference>
<dbReference type="InterPro" id="IPR038107">
    <property type="entry name" value="Glycos_transf_N_sf"/>
</dbReference>
<dbReference type="GO" id="GO:0009245">
    <property type="term" value="P:lipid A biosynthetic process"/>
    <property type="evidence" value="ECO:0007669"/>
    <property type="project" value="TreeGrafter"/>
</dbReference>
<evidence type="ECO:0000256" key="6">
    <source>
        <dbReference type="ARBA" id="ARBA00031445"/>
    </source>
</evidence>
<evidence type="ECO:0000256" key="1">
    <source>
        <dbReference type="ARBA" id="ARBA00003394"/>
    </source>
</evidence>
<dbReference type="Gene3D" id="3.40.50.11720">
    <property type="entry name" value="3-Deoxy-D-manno-octulosonic-acid transferase, N-terminal domain"/>
    <property type="match status" value="1"/>
</dbReference>
<comment type="catalytic activity">
    <reaction evidence="7 8">
        <text>lipid IVA (E. coli) + CMP-3-deoxy-beta-D-manno-octulosonate = alpha-Kdo-(2-&gt;6)-lipid IVA (E. coli) + CMP + H(+)</text>
        <dbReference type="Rhea" id="RHEA:28066"/>
        <dbReference type="ChEBI" id="CHEBI:15378"/>
        <dbReference type="ChEBI" id="CHEBI:58603"/>
        <dbReference type="ChEBI" id="CHEBI:60364"/>
        <dbReference type="ChEBI" id="CHEBI:60377"/>
        <dbReference type="ChEBI" id="CHEBI:85987"/>
        <dbReference type="EC" id="2.4.99.12"/>
    </reaction>
</comment>
<comment type="similarity">
    <text evidence="8">Belongs to the glycosyltransferase group 1 family.</text>
</comment>
<gene>
    <name evidence="10" type="ORF">SAMN05443999_104282</name>
</gene>
<sequence>MSRSLSLAAYLAYARRAGRAGAAPDTPRPEGKLIWAHAVDAARADTLVHLAGRLAQQRPGLHMVLTTTEAVPERRRSGGTVIWQPLPEDHVPAAEAFLGHWRPDICLWTGGDLKPALLITAARREIPLYLVDADEAFLERPAWRWFPDMPRAVLSSFTEILTRSDAAARLLRRFGAPARIVSVTGPFQEGAMTLPCNAADREELAALLRGRPVWLAAMAQVDELEIILEAHREVSRLAHRSLLILVPDEISDSIAVRERLDGQGWRYVTWSEGETPRETTQIVLADTRGEMGLWYRLAPITFMGSSLVPGQYGRDPNEPAAHGSAILYGPNVGRYLRRYSRFAEAGAARIVRDTETLAGAVQRLIAPDQAAAMAHAAWDVASKGAAVTDRILDMLLDRLDRLDRLDAQR</sequence>
<dbReference type="PANTHER" id="PTHR42755">
    <property type="entry name" value="3-DEOXY-MANNO-OCTULOSONATE CYTIDYLYLTRANSFERASE"/>
    <property type="match status" value="1"/>
</dbReference>
<dbReference type="Proteomes" id="UP000199582">
    <property type="component" value="Unassembled WGS sequence"/>
</dbReference>
<keyword evidence="8" id="KW-1003">Cell membrane</keyword>
<evidence type="ECO:0000256" key="8">
    <source>
        <dbReference type="RuleBase" id="RU365103"/>
    </source>
</evidence>
<dbReference type="Gene3D" id="3.40.50.2000">
    <property type="entry name" value="Glycogen Phosphorylase B"/>
    <property type="match status" value="1"/>
</dbReference>
<organism evidence="10 11">
    <name type="scientific">Roseovarius azorensis</name>
    <dbReference type="NCBI Taxonomy" id="1287727"/>
    <lineage>
        <taxon>Bacteria</taxon>
        <taxon>Pseudomonadati</taxon>
        <taxon>Pseudomonadota</taxon>
        <taxon>Alphaproteobacteria</taxon>
        <taxon>Rhodobacterales</taxon>
        <taxon>Roseobacteraceae</taxon>
        <taxon>Roseovarius</taxon>
    </lineage>
</organism>
<keyword evidence="5 8" id="KW-0808">Transferase</keyword>
<comment type="subcellular location">
    <subcellularLocation>
        <location evidence="8">Cell membrane</location>
    </subcellularLocation>
</comment>
<dbReference type="InterPro" id="IPR007507">
    <property type="entry name" value="Glycos_transf_N"/>
</dbReference>
<dbReference type="PANTHER" id="PTHR42755:SF1">
    <property type="entry name" value="3-DEOXY-D-MANNO-OCTULOSONIC ACID TRANSFERASE, MITOCHONDRIAL-RELATED"/>
    <property type="match status" value="1"/>
</dbReference>
<dbReference type="EMBL" id="FOAG01000004">
    <property type="protein sequence ID" value="SEL29356.1"/>
    <property type="molecule type" value="Genomic_DNA"/>
</dbReference>
<keyword evidence="11" id="KW-1185">Reference proteome</keyword>
<evidence type="ECO:0000256" key="2">
    <source>
        <dbReference type="ARBA" id="ARBA00004713"/>
    </source>
</evidence>
<name>A0A1H7P158_9RHOB</name>
<evidence type="ECO:0000256" key="3">
    <source>
        <dbReference type="ARBA" id="ARBA00012621"/>
    </source>
</evidence>
<evidence type="ECO:0000256" key="4">
    <source>
        <dbReference type="ARBA" id="ARBA00019077"/>
    </source>
</evidence>
<dbReference type="InterPro" id="IPR039901">
    <property type="entry name" value="Kdotransferase"/>
</dbReference>